<keyword evidence="1" id="KW-0812">Transmembrane</keyword>
<accession>A0A1Q5PTA1</accession>
<keyword evidence="1" id="KW-0472">Membrane</keyword>
<gene>
    <name evidence="2" type="ORF">BM477_01235</name>
</gene>
<feature type="transmembrane region" description="Helical" evidence="1">
    <location>
        <begin position="40"/>
        <end position="59"/>
    </location>
</feature>
<dbReference type="Proteomes" id="UP000186465">
    <property type="component" value="Unassembled WGS sequence"/>
</dbReference>
<sequence>MKAKRQLREALQYMTRYLPVNKRYDQQKNSVILPQLSNPLVLGTIGLGATATTALYHMLRRRPNTQLAATFEAALLKSELVEKACVRIQESMAARRLHVQLQTETGVSDEQAIQLAKEVLELSWNAPKLGPLAVMVEVLTAQGTMITSKTLGFESEVAYPHEMYERFGAPASDPNWLP</sequence>
<keyword evidence="1" id="KW-1133">Transmembrane helix</keyword>
<evidence type="ECO:0000256" key="1">
    <source>
        <dbReference type="SAM" id="Phobius"/>
    </source>
</evidence>
<organism evidence="2 3">
    <name type="scientific">Boudabousia marimammalium</name>
    <dbReference type="NCBI Taxonomy" id="156892"/>
    <lineage>
        <taxon>Bacteria</taxon>
        <taxon>Bacillati</taxon>
        <taxon>Actinomycetota</taxon>
        <taxon>Actinomycetes</taxon>
        <taxon>Actinomycetales</taxon>
        <taxon>Actinomycetaceae</taxon>
        <taxon>Boudabousia</taxon>
    </lineage>
</organism>
<comment type="caution">
    <text evidence="2">The sequence shown here is derived from an EMBL/GenBank/DDBJ whole genome shotgun (WGS) entry which is preliminary data.</text>
</comment>
<dbReference type="OrthoDB" id="3257319at2"/>
<evidence type="ECO:0000313" key="2">
    <source>
        <dbReference type="EMBL" id="OKL50610.1"/>
    </source>
</evidence>
<evidence type="ECO:0000313" key="3">
    <source>
        <dbReference type="Proteomes" id="UP000186465"/>
    </source>
</evidence>
<dbReference type="EMBL" id="MPDM01000001">
    <property type="protein sequence ID" value="OKL50610.1"/>
    <property type="molecule type" value="Genomic_DNA"/>
</dbReference>
<protein>
    <submittedName>
        <fullName evidence="2">Uncharacterized protein</fullName>
    </submittedName>
</protein>
<name>A0A1Q5PTA1_9ACTO</name>
<dbReference type="STRING" id="156892.BM477_01235"/>
<proteinExistence type="predicted"/>
<dbReference type="AlphaFoldDB" id="A0A1Q5PTA1"/>
<dbReference type="RefSeq" id="WP_075360847.1">
    <property type="nucleotide sequence ID" value="NZ_MPDM01000001.1"/>
</dbReference>
<keyword evidence="3" id="KW-1185">Reference proteome</keyword>
<reference evidence="3" key="1">
    <citation type="submission" date="2016-11" db="EMBL/GenBank/DDBJ databases">
        <title>Actinomyces gypaetusis sp. nov. isolated from Gypaetus barbatus in Qinghai Tibet Plateau China.</title>
        <authorList>
            <person name="Meng X."/>
        </authorList>
    </citation>
    <scope>NUCLEOTIDE SEQUENCE [LARGE SCALE GENOMIC DNA]</scope>
    <source>
        <strain evidence="3">DSM 15383</strain>
    </source>
</reference>